<dbReference type="Proteomes" id="UP000320212">
    <property type="component" value="Unassembled WGS sequence"/>
</dbReference>
<keyword evidence="1" id="KW-0812">Transmembrane</keyword>
<reference evidence="2 3" key="1">
    <citation type="submission" date="2019-07" db="EMBL/GenBank/DDBJ databases">
        <title>Draft genome sequence of Haloferax volcanii SS0101, isolated from salt farm in Samut Sakhon, Thailand.</title>
        <authorList>
            <person name="Wanthongcharoen S."/>
            <person name="Yamprayoonswat W."/>
            <person name="Ruangsuj P."/>
            <person name="Thongpramul N."/>
            <person name="Jumpathong W."/>
            <person name="Sittihan S."/>
            <person name="Kanjanavas P."/>
            <person name="Yasawong M."/>
        </authorList>
    </citation>
    <scope>NUCLEOTIDE SEQUENCE [LARGE SCALE GENOMIC DNA]</scope>
    <source>
        <strain evidence="2 3">SS0101</strain>
    </source>
</reference>
<comment type="caution">
    <text evidence="2">The sequence shown here is derived from an EMBL/GenBank/DDBJ whole genome shotgun (WGS) entry which is preliminary data.</text>
</comment>
<accession>A0A558G7D1</accession>
<name>A0A558G7D1_HALVO</name>
<evidence type="ECO:0000256" key="1">
    <source>
        <dbReference type="SAM" id="Phobius"/>
    </source>
</evidence>
<proteinExistence type="predicted"/>
<organism evidence="2 3">
    <name type="scientific">Haloferax volcanii</name>
    <name type="common">Halobacterium volcanii</name>
    <dbReference type="NCBI Taxonomy" id="2246"/>
    <lineage>
        <taxon>Archaea</taxon>
        <taxon>Methanobacteriati</taxon>
        <taxon>Methanobacteriota</taxon>
        <taxon>Stenosarchaea group</taxon>
        <taxon>Halobacteria</taxon>
        <taxon>Halobacteriales</taxon>
        <taxon>Haloferacaceae</taxon>
        <taxon>Haloferax</taxon>
    </lineage>
</organism>
<keyword evidence="1" id="KW-1133">Transmembrane helix</keyword>
<sequence length="67" mass="7416">MSELTDLLLQTTDPVTALLLIGLGALMLWIHRDLHGDLVVMRGRVRRVEDWVVATDGGVDQEDDDGC</sequence>
<feature type="transmembrane region" description="Helical" evidence="1">
    <location>
        <begin position="15"/>
        <end position="34"/>
    </location>
</feature>
<dbReference type="EMBL" id="VMTR01000159">
    <property type="protein sequence ID" value="TVT93670.1"/>
    <property type="molecule type" value="Genomic_DNA"/>
</dbReference>
<keyword evidence="1" id="KW-0472">Membrane</keyword>
<gene>
    <name evidence="2" type="ORF">FQA18_16020</name>
</gene>
<protein>
    <submittedName>
        <fullName evidence="2">Uncharacterized protein</fullName>
    </submittedName>
</protein>
<dbReference type="AlphaFoldDB" id="A0A558G7D1"/>
<evidence type="ECO:0000313" key="2">
    <source>
        <dbReference type="EMBL" id="TVT93670.1"/>
    </source>
</evidence>
<evidence type="ECO:0000313" key="3">
    <source>
        <dbReference type="Proteomes" id="UP000320212"/>
    </source>
</evidence>
<dbReference type="RefSeq" id="WP_144859282.1">
    <property type="nucleotide sequence ID" value="NZ_VMTR01000159.1"/>
</dbReference>